<dbReference type="InterPro" id="IPR011012">
    <property type="entry name" value="Longin-like_dom_sf"/>
</dbReference>
<organism evidence="8 9">
    <name type="scientific">Kipferlia bialata</name>
    <dbReference type="NCBI Taxonomy" id="797122"/>
    <lineage>
        <taxon>Eukaryota</taxon>
        <taxon>Metamonada</taxon>
        <taxon>Carpediemonas-like organisms</taxon>
        <taxon>Kipferlia</taxon>
    </lineage>
</organism>
<keyword evidence="9" id="KW-1185">Reference proteome</keyword>
<dbReference type="Gene3D" id="3.30.450.70">
    <property type="match status" value="1"/>
</dbReference>
<reference evidence="8 9" key="1">
    <citation type="journal article" date="2018" name="PLoS ONE">
        <title>The draft genome of Kipferlia bialata reveals reductive genome evolution in fornicate parasites.</title>
        <authorList>
            <person name="Tanifuji G."/>
            <person name="Takabayashi S."/>
            <person name="Kume K."/>
            <person name="Takagi M."/>
            <person name="Nakayama T."/>
            <person name="Kamikawa R."/>
            <person name="Inagaki Y."/>
            <person name="Hashimoto T."/>
        </authorList>
    </citation>
    <scope>NUCLEOTIDE SEQUENCE [LARGE SCALE GENOMIC DNA]</scope>
    <source>
        <strain evidence="8">NY0173</strain>
    </source>
</reference>
<evidence type="ECO:0000256" key="5">
    <source>
        <dbReference type="ARBA" id="ARBA00023034"/>
    </source>
</evidence>
<dbReference type="SUPFAM" id="SSF64356">
    <property type="entry name" value="SNARE-like"/>
    <property type="match status" value="1"/>
</dbReference>
<dbReference type="GO" id="GO:0006888">
    <property type="term" value="P:endoplasmic reticulum to Golgi vesicle-mediated transport"/>
    <property type="evidence" value="ECO:0007669"/>
    <property type="project" value="UniProtKB-UniRule"/>
</dbReference>
<dbReference type="OrthoDB" id="246406at2759"/>
<evidence type="ECO:0000256" key="6">
    <source>
        <dbReference type="ARBA" id="ARBA00038179"/>
    </source>
</evidence>
<dbReference type="SMART" id="SM01399">
    <property type="entry name" value="Sybindin"/>
    <property type="match status" value="1"/>
</dbReference>
<comment type="subcellular location">
    <subcellularLocation>
        <location evidence="7">Endoplasmic reticulum</location>
    </subcellularLocation>
    <subcellularLocation>
        <location evidence="7">Golgi apparatus</location>
        <location evidence="7">cis-Golgi network</location>
    </subcellularLocation>
    <subcellularLocation>
        <location evidence="1">Golgi apparatus</location>
    </subcellularLocation>
</comment>
<protein>
    <recommendedName>
        <fullName evidence="7">Trafficking protein particle complex subunit</fullName>
    </recommendedName>
</protein>
<evidence type="ECO:0000256" key="7">
    <source>
        <dbReference type="RuleBase" id="RU366065"/>
    </source>
</evidence>
<comment type="similarity">
    <text evidence="6">Belongs to the TRAPP small subunits family. TRAPPC4 subfamily.</text>
</comment>
<dbReference type="Pfam" id="PF04099">
    <property type="entry name" value="Sybindin"/>
    <property type="match status" value="1"/>
</dbReference>
<comment type="subunit">
    <text evidence="7">Part of the multisubunit transport protein particle (TRAPP) complex.</text>
</comment>
<evidence type="ECO:0000313" key="8">
    <source>
        <dbReference type="EMBL" id="GCA62056.1"/>
    </source>
</evidence>
<evidence type="ECO:0000256" key="4">
    <source>
        <dbReference type="ARBA" id="ARBA00022892"/>
    </source>
</evidence>
<dbReference type="GO" id="GO:0030008">
    <property type="term" value="C:TRAPP complex"/>
    <property type="evidence" value="ECO:0007669"/>
    <property type="project" value="UniProtKB-UniRule"/>
</dbReference>
<evidence type="ECO:0000256" key="1">
    <source>
        <dbReference type="ARBA" id="ARBA00004555"/>
    </source>
</evidence>
<evidence type="ECO:0000256" key="2">
    <source>
        <dbReference type="ARBA" id="ARBA00022448"/>
    </source>
</evidence>
<dbReference type="InterPro" id="IPR007233">
    <property type="entry name" value="TRAPPC"/>
</dbReference>
<keyword evidence="5 7" id="KW-0333">Golgi apparatus</keyword>
<proteinExistence type="inferred from homology"/>
<accession>A0A391NNU9</accession>
<keyword evidence="2 7" id="KW-0813">Transport</keyword>
<dbReference type="Proteomes" id="UP000265618">
    <property type="component" value="Unassembled WGS sequence"/>
</dbReference>
<dbReference type="PANTHER" id="PTHR23249">
    <property type="entry name" value="TRAFFICKING PROTEIN PARTICLE COMPLEX SUBUNIT"/>
    <property type="match status" value="1"/>
</dbReference>
<comment type="caution">
    <text evidence="8">The sequence shown here is derived from an EMBL/GenBank/DDBJ whole genome shotgun (WGS) entry which is preliminary data.</text>
</comment>
<gene>
    <name evidence="8" type="ORF">KIPB_000905</name>
</gene>
<dbReference type="EMBL" id="BDIP01000114">
    <property type="protein sequence ID" value="GCA62056.1"/>
    <property type="molecule type" value="Genomic_DNA"/>
</dbReference>
<dbReference type="GO" id="GO:0005783">
    <property type="term" value="C:endoplasmic reticulum"/>
    <property type="evidence" value="ECO:0007669"/>
    <property type="project" value="UniProtKB-SubCell"/>
</dbReference>
<evidence type="ECO:0000313" key="9">
    <source>
        <dbReference type="Proteomes" id="UP000265618"/>
    </source>
</evidence>
<keyword evidence="3 7" id="KW-0256">Endoplasmic reticulum</keyword>
<evidence type="ECO:0000256" key="3">
    <source>
        <dbReference type="ARBA" id="ARBA00022824"/>
    </source>
</evidence>
<keyword evidence="4 7" id="KW-0931">ER-Golgi transport</keyword>
<dbReference type="PANTHER" id="PTHR23249:SF15">
    <property type="entry name" value="TRAFFICKING PROTEIN PARTICLE COMPLEX SUBUNIT 4"/>
    <property type="match status" value="1"/>
</dbReference>
<dbReference type="GO" id="GO:0005794">
    <property type="term" value="C:Golgi apparatus"/>
    <property type="evidence" value="ECO:0007669"/>
    <property type="project" value="UniProtKB-SubCell"/>
</dbReference>
<sequence length="136" mass="14817">MGVHALFIISKAGGLVYSQEFVPRETGISANDYLVLLSTFHGLFALSNEVAPRGRETTSGIREFSTAKTKAACLETPTGLKMLLLASLDHKADLQAMLGDVYQLYADYVLKSPLVNPDQPIRAPLFADAVKERLGY</sequence>
<dbReference type="AlphaFoldDB" id="A0A391NNU9"/>
<name>A0A391NNU9_9EUKA</name>